<dbReference type="Pfam" id="PF03372">
    <property type="entry name" value="Exo_endo_phos"/>
    <property type="match status" value="1"/>
</dbReference>
<dbReference type="AlphaFoldDB" id="A0A916DSM2"/>
<accession>A0A916DSM2</accession>
<dbReference type="Proteomes" id="UP001060919">
    <property type="component" value="Chromosome"/>
</dbReference>
<keyword evidence="2" id="KW-0378">Hydrolase</keyword>
<keyword evidence="2" id="KW-0255">Endonuclease</keyword>
<dbReference type="InterPro" id="IPR036691">
    <property type="entry name" value="Endo/exonu/phosph_ase_sf"/>
</dbReference>
<keyword evidence="2" id="KW-0540">Nuclease</keyword>
<proteinExistence type="predicted"/>
<reference evidence="2" key="1">
    <citation type="submission" date="2022-09" db="EMBL/GenBank/DDBJ databases">
        <title>Aureispira anguillicida sp. nov., isolated from Leptocephalus of Japanese eel Anguilla japonica.</title>
        <authorList>
            <person name="Yuasa K."/>
            <person name="Mekata T."/>
            <person name="Ikunari K."/>
        </authorList>
    </citation>
    <scope>NUCLEOTIDE SEQUENCE</scope>
    <source>
        <strain evidence="2">EL160426</strain>
    </source>
</reference>
<dbReference type="InterPro" id="IPR005135">
    <property type="entry name" value="Endo/exonuclease/phosphatase"/>
</dbReference>
<evidence type="ECO:0000313" key="2">
    <source>
        <dbReference type="EMBL" id="BDS11976.1"/>
    </source>
</evidence>
<keyword evidence="3" id="KW-1185">Reference proteome</keyword>
<name>A0A916DSM2_9BACT</name>
<dbReference type="RefSeq" id="WP_264793104.1">
    <property type="nucleotide sequence ID" value="NZ_AP026867.1"/>
</dbReference>
<sequence>MNSNEKKNLKVASFNLLNLVLPNKKFYGKRSYTIEEYRKKKAWISDQLTKMDADIIGFQELFDEEALREVIKEHPLYKGAAVVMGARKGGSPAVAIVSRYPITSYTVYSDFPEQLEVEGLVVPFTEFSRPVLKAMVELPSGINLTVFVAHLKSKRPLIPDNVDRHDPLEISKGEARSLLLRASEANALRAILLESLKNRTTPVITLGDLNDTHTSVTTQIISGQAPPRYWSFEQKKKLWDILLYHVKDIQARQSSKDVYYTHIHNGHYESLDHIMVSQELVKENPNRIGRVVYVRTFNDHIVDQTFANKEINCWESDHAQVVATIELDPVREEDSKNEKY</sequence>
<dbReference type="PANTHER" id="PTHR42834">
    <property type="entry name" value="ENDONUCLEASE/EXONUCLEASE/PHOSPHATASE FAMILY PROTEIN (AFU_ORTHOLOGUE AFUA_3G09210)"/>
    <property type="match status" value="1"/>
</dbReference>
<dbReference type="SUPFAM" id="SSF56219">
    <property type="entry name" value="DNase I-like"/>
    <property type="match status" value="1"/>
</dbReference>
<feature type="domain" description="Endonuclease/exonuclease/phosphatase" evidence="1">
    <location>
        <begin position="13"/>
        <end position="318"/>
    </location>
</feature>
<gene>
    <name evidence="2" type="ORF">AsAng_0026910</name>
</gene>
<organism evidence="2 3">
    <name type="scientific">Aureispira anguillae</name>
    <dbReference type="NCBI Taxonomy" id="2864201"/>
    <lineage>
        <taxon>Bacteria</taxon>
        <taxon>Pseudomonadati</taxon>
        <taxon>Bacteroidota</taxon>
        <taxon>Saprospiria</taxon>
        <taxon>Saprospirales</taxon>
        <taxon>Saprospiraceae</taxon>
        <taxon>Aureispira</taxon>
    </lineage>
</organism>
<dbReference type="GO" id="GO:0004519">
    <property type="term" value="F:endonuclease activity"/>
    <property type="evidence" value="ECO:0007669"/>
    <property type="project" value="UniProtKB-KW"/>
</dbReference>
<dbReference type="Gene3D" id="3.60.10.10">
    <property type="entry name" value="Endonuclease/exonuclease/phosphatase"/>
    <property type="match status" value="1"/>
</dbReference>
<dbReference type="EMBL" id="AP026867">
    <property type="protein sequence ID" value="BDS11976.1"/>
    <property type="molecule type" value="Genomic_DNA"/>
</dbReference>
<evidence type="ECO:0000259" key="1">
    <source>
        <dbReference type="Pfam" id="PF03372"/>
    </source>
</evidence>
<protein>
    <submittedName>
        <fullName evidence="2">Endonuclease/exonuclease/phosphatase family protein</fullName>
    </submittedName>
</protein>
<dbReference type="PANTHER" id="PTHR42834:SF1">
    <property type="entry name" value="ENDONUCLEASE_EXONUCLEASE_PHOSPHATASE FAMILY PROTEIN (AFU_ORTHOLOGUE AFUA_3G09210)"/>
    <property type="match status" value="1"/>
</dbReference>
<dbReference type="KEGG" id="aup:AsAng_0026910"/>
<evidence type="ECO:0000313" key="3">
    <source>
        <dbReference type="Proteomes" id="UP001060919"/>
    </source>
</evidence>